<reference evidence="2 3" key="1">
    <citation type="submission" date="2020-09" db="EMBL/GenBank/DDBJ databases">
        <title>De no assembly of potato wild relative species, Solanum commersonii.</title>
        <authorList>
            <person name="Cho K."/>
        </authorList>
    </citation>
    <scope>NUCLEOTIDE SEQUENCE [LARGE SCALE GENOMIC DNA]</scope>
    <source>
        <strain evidence="2">LZ3.2</strain>
        <tissue evidence="2">Leaf</tissue>
    </source>
</reference>
<accession>A0A9J5XCA5</accession>
<dbReference type="OrthoDB" id="564260at2759"/>
<name>A0A9J5XCA5_SOLCO</name>
<gene>
    <name evidence="2" type="ORF">H5410_046453</name>
</gene>
<sequence length="180" mass="19818">MRGSTHSDNSEERLLAAGREIFFLFKTQGNVGRVQLVRGFENRVPARMIGKDSTNLNRSHHNSSSVKATEPYRQTSPATQAPLFDTTREAKDSSVQAENTCIDSGLMSRTMTKAWDGAVAQRTGTKPPDRNESVFGPKRDGLTGLLIGTGMNQTGIIGTDTRFPLIPLYIGMEPERTEME</sequence>
<organism evidence="2 3">
    <name type="scientific">Solanum commersonii</name>
    <name type="common">Commerson's wild potato</name>
    <name type="synonym">Commerson's nightshade</name>
    <dbReference type="NCBI Taxonomy" id="4109"/>
    <lineage>
        <taxon>Eukaryota</taxon>
        <taxon>Viridiplantae</taxon>
        <taxon>Streptophyta</taxon>
        <taxon>Embryophyta</taxon>
        <taxon>Tracheophyta</taxon>
        <taxon>Spermatophyta</taxon>
        <taxon>Magnoliopsida</taxon>
        <taxon>eudicotyledons</taxon>
        <taxon>Gunneridae</taxon>
        <taxon>Pentapetalae</taxon>
        <taxon>asterids</taxon>
        <taxon>lamiids</taxon>
        <taxon>Solanales</taxon>
        <taxon>Solanaceae</taxon>
        <taxon>Solanoideae</taxon>
        <taxon>Solaneae</taxon>
        <taxon>Solanum</taxon>
    </lineage>
</organism>
<protein>
    <submittedName>
        <fullName evidence="2">Uncharacterized protein</fullName>
    </submittedName>
</protein>
<dbReference type="EMBL" id="JACXVP010000009">
    <property type="protein sequence ID" value="KAG5586019.1"/>
    <property type="molecule type" value="Genomic_DNA"/>
</dbReference>
<feature type="compositionally biased region" description="Polar residues" evidence="1">
    <location>
        <begin position="52"/>
        <end position="76"/>
    </location>
</feature>
<keyword evidence="3" id="KW-1185">Reference proteome</keyword>
<dbReference type="AlphaFoldDB" id="A0A9J5XCA5"/>
<feature type="region of interest" description="Disordered" evidence="1">
    <location>
        <begin position="51"/>
        <end position="76"/>
    </location>
</feature>
<proteinExistence type="predicted"/>
<evidence type="ECO:0000313" key="2">
    <source>
        <dbReference type="EMBL" id="KAG5586019.1"/>
    </source>
</evidence>
<evidence type="ECO:0000313" key="3">
    <source>
        <dbReference type="Proteomes" id="UP000824120"/>
    </source>
</evidence>
<dbReference type="Proteomes" id="UP000824120">
    <property type="component" value="Chromosome 9"/>
</dbReference>
<comment type="caution">
    <text evidence="2">The sequence shown here is derived from an EMBL/GenBank/DDBJ whole genome shotgun (WGS) entry which is preliminary data.</text>
</comment>
<evidence type="ECO:0000256" key="1">
    <source>
        <dbReference type="SAM" id="MobiDB-lite"/>
    </source>
</evidence>